<dbReference type="InterPro" id="IPR050563">
    <property type="entry name" value="4-hydroxybenzoyl-CoA_TE"/>
</dbReference>
<protein>
    <submittedName>
        <fullName evidence="1">Acyl-CoA thioesterase</fullName>
    </submittedName>
</protein>
<organism evidence="1 2">
    <name type="scientific">Antrihabitans stalactiti</name>
    <dbReference type="NCBI Taxonomy" id="2584121"/>
    <lineage>
        <taxon>Bacteria</taxon>
        <taxon>Bacillati</taxon>
        <taxon>Actinomycetota</taxon>
        <taxon>Actinomycetes</taxon>
        <taxon>Mycobacteriales</taxon>
        <taxon>Nocardiaceae</taxon>
        <taxon>Antrihabitans</taxon>
    </lineage>
</organism>
<keyword evidence="2" id="KW-1185">Reference proteome</keyword>
<evidence type="ECO:0000313" key="1">
    <source>
        <dbReference type="EMBL" id="NMN95239.1"/>
    </source>
</evidence>
<reference evidence="1 2" key="2">
    <citation type="submission" date="2020-06" db="EMBL/GenBank/DDBJ databases">
        <title>Antribacter stalactiti gen. nov., sp. nov., a new member of the family Nacardiaceae isolated from a cave.</title>
        <authorList>
            <person name="Kim I.S."/>
        </authorList>
    </citation>
    <scope>NUCLEOTIDE SEQUENCE [LARGE SCALE GENOMIC DNA]</scope>
    <source>
        <strain evidence="1 2">YC2-7</strain>
    </source>
</reference>
<comment type="caution">
    <text evidence="1">The sequence shown here is derived from an EMBL/GenBank/DDBJ whole genome shotgun (WGS) entry which is preliminary data.</text>
</comment>
<dbReference type="GO" id="GO:0047617">
    <property type="term" value="F:fatty acyl-CoA hydrolase activity"/>
    <property type="evidence" value="ECO:0007669"/>
    <property type="project" value="TreeGrafter"/>
</dbReference>
<name>A0A848KA73_9NOCA</name>
<dbReference type="InterPro" id="IPR029069">
    <property type="entry name" value="HotDog_dom_sf"/>
</dbReference>
<dbReference type="EMBL" id="VCQU01000003">
    <property type="protein sequence ID" value="NMN95239.1"/>
    <property type="molecule type" value="Genomic_DNA"/>
</dbReference>
<sequence length="136" mass="15129">MTDAFTYTVPVRYLEVDQQGVVFNMWYLAYMDEAFGAFLTRNGMSFDDMIAAGVDVQLVHTELDWSGSLRWGDDVAVEVELIKLGRTSFTMEFRVSNRVGAPPVLVGHTVYVVIATDGSGKREPPAEFRAALGDVR</sequence>
<dbReference type="PANTHER" id="PTHR31793">
    <property type="entry name" value="4-HYDROXYBENZOYL-COA THIOESTERASE FAMILY MEMBER"/>
    <property type="match status" value="1"/>
</dbReference>
<dbReference type="SUPFAM" id="SSF54637">
    <property type="entry name" value="Thioesterase/thiol ester dehydrase-isomerase"/>
    <property type="match status" value="1"/>
</dbReference>
<dbReference type="PANTHER" id="PTHR31793:SF24">
    <property type="entry name" value="LONG-CHAIN ACYL-COA THIOESTERASE FADM"/>
    <property type="match status" value="1"/>
</dbReference>
<proteinExistence type="predicted"/>
<gene>
    <name evidence="1" type="ORF">FGL95_09370</name>
</gene>
<dbReference type="Gene3D" id="3.10.129.10">
    <property type="entry name" value="Hotdog Thioesterase"/>
    <property type="match status" value="1"/>
</dbReference>
<dbReference type="CDD" id="cd00586">
    <property type="entry name" value="4HBT"/>
    <property type="match status" value="1"/>
</dbReference>
<evidence type="ECO:0000313" key="2">
    <source>
        <dbReference type="Proteomes" id="UP000535543"/>
    </source>
</evidence>
<dbReference type="Proteomes" id="UP000535543">
    <property type="component" value="Unassembled WGS sequence"/>
</dbReference>
<reference evidence="1 2" key="1">
    <citation type="submission" date="2019-05" db="EMBL/GenBank/DDBJ databases">
        <authorList>
            <person name="Lee S.D."/>
        </authorList>
    </citation>
    <scope>NUCLEOTIDE SEQUENCE [LARGE SCALE GENOMIC DNA]</scope>
    <source>
        <strain evidence="1 2">YC2-7</strain>
    </source>
</reference>
<accession>A0A848KA73</accession>
<dbReference type="Pfam" id="PF13279">
    <property type="entry name" value="4HBT_2"/>
    <property type="match status" value="1"/>
</dbReference>
<dbReference type="AlphaFoldDB" id="A0A848KA73"/>